<dbReference type="OrthoDB" id="1744168at2759"/>
<accession>A0A371GGX0</accession>
<gene>
    <name evidence="2" type="ORF">CR513_28424</name>
</gene>
<keyword evidence="3" id="KW-1185">Reference proteome</keyword>
<evidence type="ECO:0000256" key="1">
    <source>
        <dbReference type="SAM" id="MobiDB-lite"/>
    </source>
</evidence>
<feature type="non-terminal residue" evidence="2">
    <location>
        <position position="1"/>
    </location>
</feature>
<dbReference type="AlphaFoldDB" id="A0A371GGX0"/>
<reference evidence="2" key="1">
    <citation type="submission" date="2018-05" db="EMBL/GenBank/DDBJ databases">
        <title>Draft genome of Mucuna pruriens seed.</title>
        <authorList>
            <person name="Nnadi N.E."/>
            <person name="Vos R."/>
            <person name="Hasami M.H."/>
            <person name="Devisetty U.K."/>
            <person name="Aguiy J.C."/>
        </authorList>
    </citation>
    <scope>NUCLEOTIDE SEQUENCE [LARGE SCALE GENOMIC DNA]</scope>
    <source>
        <strain evidence="2">JCA_2017</strain>
    </source>
</reference>
<comment type="caution">
    <text evidence="2">The sequence shown here is derived from an EMBL/GenBank/DDBJ whole genome shotgun (WGS) entry which is preliminary data.</text>
</comment>
<evidence type="ECO:0000313" key="3">
    <source>
        <dbReference type="Proteomes" id="UP000257109"/>
    </source>
</evidence>
<feature type="compositionally biased region" description="Polar residues" evidence="1">
    <location>
        <begin position="257"/>
        <end position="269"/>
    </location>
</feature>
<evidence type="ECO:0000313" key="2">
    <source>
        <dbReference type="EMBL" id="RDX89802.1"/>
    </source>
</evidence>
<dbReference type="Proteomes" id="UP000257109">
    <property type="component" value="Unassembled WGS sequence"/>
</dbReference>
<organism evidence="2 3">
    <name type="scientific">Mucuna pruriens</name>
    <name type="common">Velvet bean</name>
    <name type="synonym">Dolichos pruriens</name>
    <dbReference type="NCBI Taxonomy" id="157652"/>
    <lineage>
        <taxon>Eukaryota</taxon>
        <taxon>Viridiplantae</taxon>
        <taxon>Streptophyta</taxon>
        <taxon>Embryophyta</taxon>
        <taxon>Tracheophyta</taxon>
        <taxon>Spermatophyta</taxon>
        <taxon>Magnoliopsida</taxon>
        <taxon>eudicotyledons</taxon>
        <taxon>Gunneridae</taxon>
        <taxon>Pentapetalae</taxon>
        <taxon>rosids</taxon>
        <taxon>fabids</taxon>
        <taxon>Fabales</taxon>
        <taxon>Fabaceae</taxon>
        <taxon>Papilionoideae</taxon>
        <taxon>50 kb inversion clade</taxon>
        <taxon>NPAAA clade</taxon>
        <taxon>indigoferoid/millettioid clade</taxon>
        <taxon>Phaseoleae</taxon>
        <taxon>Mucuna</taxon>
    </lineage>
</organism>
<feature type="compositionally biased region" description="Polar residues" evidence="1">
    <location>
        <begin position="217"/>
        <end position="237"/>
    </location>
</feature>
<protein>
    <submittedName>
        <fullName evidence="2">Uncharacterized protein</fullName>
    </submittedName>
</protein>
<proteinExistence type="predicted"/>
<name>A0A371GGX0_MUCPR</name>
<dbReference type="EMBL" id="QJKJ01005566">
    <property type="protein sequence ID" value="RDX89802.1"/>
    <property type="molecule type" value="Genomic_DNA"/>
</dbReference>
<feature type="region of interest" description="Disordered" evidence="1">
    <location>
        <begin position="205"/>
        <end position="284"/>
    </location>
</feature>
<sequence>MEDETSGKGSTLILGRLFLRIAKTKIDVHAGTLSVEFGDTLVQFNIFEAVKHPTEDHSLFDIDLIDELVEEYLQLDNNSEDSENFAGGTDVINCLGSTTKADYEELYNLSNSEDEHDDIADLDFEVELLEVIDQVCNHENLECVNNAEVKIAETKEFFSAQLATIFTAKIELAKRGRDEEKTGVNSAKQLRDKADMLAETISANEDQKQARAELTVPSGSNPKVAQRPQVDSNPTRTEYTRRSRPQQPKAEIMSAQLVPSSTQTGQSDSKPVHENFSSPPPPLELKPLPNHLKYAYLDTEQQFPVIIANNFHLYLERVLSFMVQKFQVYENLIEHVSSTKGNILSQLPLTSKIQALKRSSKDRMPLELSQTLWLWRLALVLVLIVLDNPSQSQKSINQRLIVPTCHLFLLGRNK</sequence>